<name>A0A7V3J960_UNCC3</name>
<evidence type="ECO:0000313" key="1">
    <source>
        <dbReference type="EMBL" id="HFZ08657.1"/>
    </source>
</evidence>
<gene>
    <name evidence="1" type="ORF">ENV41_00785</name>
</gene>
<sequence>MVEICSGRCSFCYLKPLPVEWKRKWIWDISTDYGLDRLLKYTRRSQRWLKNVVDLVYFGYGDKVYLDCGDVPFRIFSEVLKRIFERGFVVRIETSKLSCDWEGYRESFGEKVSLGLSVHSLSGYKLYRDGLNEADCKNRLLSIKRAYGNDVIILMTVMPVLFGEESIREDTKWLLDNGFVVRWFKGYVNKYMRVRKLGAILDKGDLSNYSNLIVEDDYTDIINRIKDVKEDEVLVTSVGFYPKIKDLCRFEVSLLKENKLFGYKEEDASVGLMVVNDVDWFPDRKYVVPREATMLMGGGRDLMGNFFPENVRFV</sequence>
<evidence type="ECO:0008006" key="2">
    <source>
        <dbReference type="Google" id="ProtNLM"/>
    </source>
</evidence>
<reference evidence="1" key="1">
    <citation type="journal article" date="2020" name="mSystems">
        <title>Genome- and Community-Level Interaction Insights into Carbon Utilization and Element Cycling Functions of Hydrothermarchaeota in Hydrothermal Sediment.</title>
        <authorList>
            <person name="Zhou Z."/>
            <person name="Liu Y."/>
            <person name="Xu W."/>
            <person name="Pan J."/>
            <person name="Luo Z.H."/>
            <person name="Li M."/>
        </authorList>
    </citation>
    <scope>NUCLEOTIDE SEQUENCE [LARGE SCALE GENOMIC DNA]</scope>
    <source>
        <strain evidence="1">SpSt-757</strain>
    </source>
</reference>
<protein>
    <recommendedName>
        <fullName evidence="2">Radical SAM protein</fullName>
    </recommendedName>
</protein>
<proteinExistence type="predicted"/>
<comment type="caution">
    <text evidence="1">The sequence shown here is derived from an EMBL/GenBank/DDBJ whole genome shotgun (WGS) entry which is preliminary data.</text>
</comment>
<organism evidence="1">
    <name type="scientific">candidate division CPR3 bacterium</name>
    <dbReference type="NCBI Taxonomy" id="2268181"/>
    <lineage>
        <taxon>Bacteria</taxon>
        <taxon>Bacteria division CPR3</taxon>
    </lineage>
</organism>
<dbReference type="AlphaFoldDB" id="A0A7V3J960"/>
<dbReference type="EMBL" id="DTGG01000024">
    <property type="protein sequence ID" value="HFZ08657.1"/>
    <property type="molecule type" value="Genomic_DNA"/>
</dbReference>
<accession>A0A7V3J960</accession>